<evidence type="ECO:0000313" key="3">
    <source>
        <dbReference type="Proteomes" id="UP000230564"/>
    </source>
</evidence>
<dbReference type="Proteomes" id="UP000230564">
    <property type="component" value="Unassembled WGS sequence"/>
</dbReference>
<keyword evidence="1" id="KW-0175">Coiled coil</keyword>
<dbReference type="EMBL" id="PCWQ01000023">
    <property type="protein sequence ID" value="PIR06074.1"/>
    <property type="molecule type" value="Genomic_DNA"/>
</dbReference>
<dbReference type="AlphaFoldDB" id="A0A2H0NB27"/>
<feature type="coiled-coil region" evidence="1">
    <location>
        <begin position="26"/>
        <end position="60"/>
    </location>
</feature>
<evidence type="ECO:0000256" key="1">
    <source>
        <dbReference type="SAM" id="Coils"/>
    </source>
</evidence>
<sequence length="135" mass="15709">MAIFEELKSVAATLQEAGKIEQYKQIVQAQKELLEMQKQISELEKDKKELEEKLRIKDSLIFENNAYWINKSEKKDGPFCSCCWDDNRKIIRMQPCGNPAYFDCPKCGNKGVQIYPDKNRDYSANSEPFDPYSVI</sequence>
<gene>
    <name evidence="2" type="ORF">COV55_05085</name>
</gene>
<reference evidence="2 3" key="1">
    <citation type="submission" date="2017-09" db="EMBL/GenBank/DDBJ databases">
        <title>Depth-based differentiation of microbial function through sediment-hosted aquifers and enrichment of novel symbionts in the deep terrestrial subsurface.</title>
        <authorList>
            <person name="Probst A.J."/>
            <person name="Ladd B."/>
            <person name="Jarett J.K."/>
            <person name="Geller-Mcgrath D.E."/>
            <person name="Sieber C.M."/>
            <person name="Emerson J.B."/>
            <person name="Anantharaman K."/>
            <person name="Thomas B.C."/>
            <person name="Malmstrom R."/>
            <person name="Stieglmeier M."/>
            <person name="Klingl A."/>
            <person name="Woyke T."/>
            <person name="Ryan C.M."/>
            <person name="Banfield J.F."/>
        </authorList>
    </citation>
    <scope>NUCLEOTIDE SEQUENCE [LARGE SCALE GENOMIC DNA]</scope>
    <source>
        <strain evidence="2">CG11_big_fil_rev_8_21_14_0_20_36_20</strain>
    </source>
</reference>
<evidence type="ECO:0000313" key="2">
    <source>
        <dbReference type="EMBL" id="PIR06074.1"/>
    </source>
</evidence>
<accession>A0A2H0NB27</accession>
<comment type="caution">
    <text evidence="2">The sequence shown here is derived from an EMBL/GenBank/DDBJ whole genome shotgun (WGS) entry which is preliminary data.</text>
</comment>
<name>A0A2H0NB27_9BACT</name>
<organism evidence="2 3">
    <name type="scientific">Candidatus Komeilibacteria bacterium CG11_big_fil_rev_8_21_14_0_20_36_20</name>
    <dbReference type="NCBI Taxonomy" id="1974477"/>
    <lineage>
        <taxon>Bacteria</taxon>
        <taxon>Candidatus Komeiliibacteriota</taxon>
    </lineage>
</organism>
<proteinExistence type="predicted"/>
<protein>
    <submittedName>
        <fullName evidence="2">Uncharacterized protein</fullName>
    </submittedName>
</protein>